<name>A0A7S4P7X7_9EUKA</name>
<reference evidence="1" key="1">
    <citation type="submission" date="2021-01" db="EMBL/GenBank/DDBJ databases">
        <authorList>
            <person name="Corre E."/>
            <person name="Pelletier E."/>
            <person name="Niang G."/>
            <person name="Scheremetjew M."/>
            <person name="Finn R."/>
            <person name="Kale V."/>
            <person name="Holt S."/>
            <person name="Cochrane G."/>
            <person name="Meng A."/>
            <person name="Brown T."/>
            <person name="Cohen L."/>
        </authorList>
    </citation>
    <scope>NUCLEOTIDE SEQUENCE</scope>
    <source>
        <strain evidence="1">SoJaBio B1-5/56/2</strain>
    </source>
</reference>
<dbReference type="InterPro" id="IPR029071">
    <property type="entry name" value="Ubiquitin-like_domsf"/>
</dbReference>
<organism evidence="1">
    <name type="scientific">Paramoeba aestuarina</name>
    <dbReference type="NCBI Taxonomy" id="180227"/>
    <lineage>
        <taxon>Eukaryota</taxon>
        <taxon>Amoebozoa</taxon>
        <taxon>Discosea</taxon>
        <taxon>Flabellinia</taxon>
        <taxon>Dactylopodida</taxon>
        <taxon>Paramoebidae</taxon>
        <taxon>Paramoeba</taxon>
    </lineage>
</organism>
<gene>
    <name evidence="1" type="ORF">NAES01612_LOCUS20396</name>
</gene>
<dbReference type="AlphaFoldDB" id="A0A7S4P7X7"/>
<dbReference type="EMBL" id="HBKR01031047">
    <property type="protein sequence ID" value="CAE2326759.1"/>
    <property type="molecule type" value="Transcribed_RNA"/>
</dbReference>
<sequence>MIFWKKKREENLKFTTPKISTVTTTTTTTTTTRKLAKKLLRLTVFVQGNDLPIKLSVFPHCCLGQLRQALVSHLGRKDFRLYSDGRLGGELQTMADLGIADGAVLDVMWSTVGC</sequence>
<dbReference type="SUPFAM" id="SSF54236">
    <property type="entry name" value="Ubiquitin-like"/>
    <property type="match status" value="1"/>
</dbReference>
<proteinExistence type="predicted"/>
<protein>
    <recommendedName>
        <fullName evidence="2">Ubiquitin-like domain-containing protein</fullName>
    </recommendedName>
</protein>
<evidence type="ECO:0008006" key="2">
    <source>
        <dbReference type="Google" id="ProtNLM"/>
    </source>
</evidence>
<accession>A0A7S4P7X7</accession>
<evidence type="ECO:0000313" key="1">
    <source>
        <dbReference type="EMBL" id="CAE2326759.1"/>
    </source>
</evidence>